<organism evidence="1">
    <name type="scientific">Tetraodon nigroviridis</name>
    <name type="common">Spotted green pufferfish</name>
    <name type="synonym">Chelonodon nigroviridis</name>
    <dbReference type="NCBI Taxonomy" id="99883"/>
    <lineage>
        <taxon>Eukaryota</taxon>
        <taxon>Metazoa</taxon>
        <taxon>Chordata</taxon>
        <taxon>Craniata</taxon>
        <taxon>Vertebrata</taxon>
        <taxon>Euteleostomi</taxon>
        <taxon>Actinopterygii</taxon>
        <taxon>Neopterygii</taxon>
        <taxon>Teleostei</taxon>
        <taxon>Neoteleostei</taxon>
        <taxon>Acanthomorphata</taxon>
        <taxon>Eupercaria</taxon>
        <taxon>Tetraodontiformes</taxon>
        <taxon>Tetradontoidea</taxon>
        <taxon>Tetraodontidae</taxon>
        <taxon>Tetraodon</taxon>
    </lineage>
</organism>
<reference evidence="1" key="2">
    <citation type="submission" date="2004-02" db="EMBL/GenBank/DDBJ databases">
        <authorList>
            <consortium name="Genoscope"/>
            <consortium name="Whitehead Institute Centre for Genome Research"/>
        </authorList>
    </citation>
    <scope>NUCLEOTIDE SEQUENCE</scope>
</reference>
<evidence type="ECO:0000313" key="1">
    <source>
        <dbReference type="EMBL" id="CAG11200.1"/>
    </source>
</evidence>
<name>Q4RK82_TETNG</name>
<sequence>MNGCEDHVLIDRNHLLRVWPPPIEAPGTPALTDIQVADHEGGSNRQQMGPECAGSPERRSVLLNQSHSPPKQVPITAGRLAQGPERLELIRKIWTHSGAGTACAPPEPNVRHSSGLGEVNQWGKNNELQVGRRRRRRRDAGWCPRVCEGRCGGSTVK</sequence>
<dbReference type="EMBL" id="CAAE01015032">
    <property type="protein sequence ID" value="CAG11200.1"/>
    <property type="molecule type" value="Genomic_DNA"/>
</dbReference>
<comment type="caution">
    <text evidence="1">The sequence shown here is derived from an EMBL/GenBank/DDBJ whole genome shotgun (WGS) entry which is preliminary data.</text>
</comment>
<dbReference type="KEGG" id="tng:GSTEN00033089G001"/>
<gene>
    <name evidence="1" type="ORF">GSTENG00033089001</name>
</gene>
<protein>
    <submittedName>
        <fullName evidence="1">(spotted green pufferfish) hypothetical protein</fullName>
    </submittedName>
</protein>
<proteinExistence type="predicted"/>
<accession>Q4RK82</accession>
<dbReference type="AlphaFoldDB" id="Q4RK82"/>
<reference evidence="1" key="1">
    <citation type="journal article" date="2004" name="Nature">
        <title>Genome duplication in the teleost fish Tetraodon nigroviridis reveals the early vertebrate proto-karyotype.</title>
        <authorList>
            <person name="Jaillon O."/>
            <person name="Aury J.-M."/>
            <person name="Brunet F."/>
            <person name="Petit J.-L."/>
            <person name="Stange-Thomann N."/>
            <person name="Mauceli E."/>
            <person name="Bouneau L."/>
            <person name="Fischer C."/>
            <person name="Ozouf-Costaz C."/>
            <person name="Bernot A."/>
            <person name="Nicaud S."/>
            <person name="Jaffe D."/>
            <person name="Fisher S."/>
            <person name="Lutfalla G."/>
            <person name="Dossat C."/>
            <person name="Segurens B."/>
            <person name="Dasilva C."/>
            <person name="Salanoubat M."/>
            <person name="Levy M."/>
            <person name="Boudet N."/>
            <person name="Castellano S."/>
            <person name="Anthouard V."/>
            <person name="Jubin C."/>
            <person name="Castelli V."/>
            <person name="Katinka M."/>
            <person name="Vacherie B."/>
            <person name="Biemont C."/>
            <person name="Skalli Z."/>
            <person name="Cattolico L."/>
            <person name="Poulain J."/>
            <person name="De Berardinis V."/>
            <person name="Cruaud C."/>
            <person name="Duprat S."/>
            <person name="Brottier P."/>
            <person name="Coutanceau J.-P."/>
            <person name="Gouzy J."/>
            <person name="Parra G."/>
            <person name="Lardier G."/>
            <person name="Chapple C."/>
            <person name="McKernan K.J."/>
            <person name="McEwan P."/>
            <person name="Bosak S."/>
            <person name="Kellis M."/>
            <person name="Volff J.-N."/>
            <person name="Guigo R."/>
            <person name="Zody M.C."/>
            <person name="Mesirov J."/>
            <person name="Lindblad-Toh K."/>
            <person name="Birren B."/>
            <person name="Nusbaum C."/>
            <person name="Kahn D."/>
            <person name="Robinson-Rechavi M."/>
            <person name="Laudet V."/>
            <person name="Schachter V."/>
            <person name="Quetier F."/>
            <person name="Saurin W."/>
            <person name="Scarpelli C."/>
            <person name="Wincker P."/>
            <person name="Lander E.S."/>
            <person name="Weissenbach J."/>
            <person name="Roest Crollius H."/>
        </authorList>
    </citation>
    <scope>NUCLEOTIDE SEQUENCE [LARGE SCALE GENOMIC DNA]</scope>
</reference>